<gene>
    <name evidence="3" type="ORF">BSTOLATCC_MIC51176</name>
</gene>
<dbReference type="Proteomes" id="UP001162131">
    <property type="component" value="Unassembled WGS sequence"/>
</dbReference>
<dbReference type="SUPFAM" id="SSF48452">
    <property type="entry name" value="TPR-like"/>
    <property type="match status" value="1"/>
</dbReference>
<evidence type="ECO:0000313" key="4">
    <source>
        <dbReference type="Proteomes" id="UP001162131"/>
    </source>
</evidence>
<dbReference type="PANTHER" id="PTHR45641">
    <property type="entry name" value="TETRATRICOPEPTIDE REPEAT PROTEIN (AFU_ORTHOLOGUE AFUA_6G03870)"/>
    <property type="match status" value="1"/>
</dbReference>
<keyword evidence="2" id="KW-0802">TPR repeat</keyword>
<evidence type="ECO:0000256" key="1">
    <source>
        <dbReference type="ARBA" id="ARBA00022737"/>
    </source>
</evidence>
<reference evidence="3" key="1">
    <citation type="submission" date="2021-09" db="EMBL/GenBank/DDBJ databases">
        <authorList>
            <consortium name="AG Swart"/>
            <person name="Singh M."/>
            <person name="Singh A."/>
            <person name="Seah K."/>
            <person name="Emmerich C."/>
        </authorList>
    </citation>
    <scope>NUCLEOTIDE SEQUENCE</scope>
    <source>
        <strain evidence="3">ATCC30299</strain>
    </source>
</reference>
<dbReference type="PANTHER" id="PTHR45641:SF19">
    <property type="entry name" value="NEPHROCYSTIN-3"/>
    <property type="match status" value="1"/>
</dbReference>
<protein>
    <recommendedName>
        <fullName evidence="5">Tetratricopeptide repeat protein</fullName>
    </recommendedName>
</protein>
<evidence type="ECO:0000256" key="2">
    <source>
        <dbReference type="ARBA" id="ARBA00022803"/>
    </source>
</evidence>
<dbReference type="AlphaFoldDB" id="A0AAU9K9H2"/>
<dbReference type="Gene3D" id="1.25.40.10">
    <property type="entry name" value="Tetratricopeptide repeat domain"/>
    <property type="match status" value="1"/>
</dbReference>
<name>A0AAU9K9H2_9CILI</name>
<sequence>MNKQGHSQKSSQYSNRALEETQKRTEIFLKKFIRKKSESSPDNPIPFTKEDYETIKVLITNLNNFGVELSQENRMESYKLAYQLFIKAEKLGLILSKKISMLPENSFHSQSVAKLRSLTYNNLGCYFKSRDKLVTAFEFLEKAMQIEKQAELGDFEIATTYLNICSVLSKLNRHEEALMYSEESVVLLEKADEEEERNPEEVAKFLATAYKVYAEELEFMSRIKESKILLQKAYETSREILGENNPLTQNLAEKYENFKNNYEDDLMNFPKNKEPFIKNRQDLDALSNIPSYKSIGTAEFGNERQESLRPNKQALGSPLNVPSYASLAQVELSNDKQSREIVVLAQSYRVFLNERHKVIILDKEEQENVKILVVPKTKFPIYRVSVSYADLNDLLRMNIRKTPLLIEKEELRGYMEELMNLLYIDGGKLKIHHLDESLRESEINYVLSKNSRPGSASRKFMTFTTEKQGAKYSVTMAVPEENKVDTWKQKYIPSFDLDEQL</sequence>
<evidence type="ECO:0000313" key="3">
    <source>
        <dbReference type="EMBL" id="CAG9330594.1"/>
    </source>
</evidence>
<organism evidence="3 4">
    <name type="scientific">Blepharisma stoltei</name>
    <dbReference type="NCBI Taxonomy" id="1481888"/>
    <lineage>
        <taxon>Eukaryota</taxon>
        <taxon>Sar</taxon>
        <taxon>Alveolata</taxon>
        <taxon>Ciliophora</taxon>
        <taxon>Postciliodesmatophora</taxon>
        <taxon>Heterotrichea</taxon>
        <taxon>Heterotrichida</taxon>
        <taxon>Blepharismidae</taxon>
        <taxon>Blepharisma</taxon>
    </lineage>
</organism>
<comment type="caution">
    <text evidence="3">The sequence shown here is derived from an EMBL/GenBank/DDBJ whole genome shotgun (WGS) entry which is preliminary data.</text>
</comment>
<accession>A0AAU9K9H2</accession>
<dbReference type="InterPro" id="IPR011990">
    <property type="entry name" value="TPR-like_helical_dom_sf"/>
</dbReference>
<evidence type="ECO:0008006" key="5">
    <source>
        <dbReference type="Google" id="ProtNLM"/>
    </source>
</evidence>
<keyword evidence="4" id="KW-1185">Reference proteome</keyword>
<dbReference type="EMBL" id="CAJZBQ010000051">
    <property type="protein sequence ID" value="CAG9330594.1"/>
    <property type="molecule type" value="Genomic_DNA"/>
</dbReference>
<keyword evidence="1" id="KW-0677">Repeat</keyword>
<proteinExistence type="predicted"/>